<sequence length="469" mass="50309" precursor="true">MKLALLRYAIAGRMNLLVSGVRRRRTAALSFGAMLLALAVTAPAQAQHQPGNCVGCDSYGPAVMGAVGSTPGGTYMNPGRPTPAGPSTPRPQISDPSDSGAPVPPGDLSVSPSDLSDMPAPMADTGDFNASASVDNFVRQSGVASESQSLTPNMVGDMAVAGSRLFLSSSGIEAGGIGSFYRRFKIADNNSPLVRHRAYLTYNHFHNTFSDVGGGQYNTDRYTVGIERPFWDGNRSIEVRVPLVSSIDNNVEVASINSTSGNDQQLGNITLAYKQYLYRTSNSALTAGLGLGIPTAPGETYTEVVANFRVKNEAWHLQPFIGYTENVTDRIFVTGFAQVDFDLNGNGIENNGVANLVGERSQDQNLLMLDVQVGSWLYRNPCARVTGVAALLELHYNTALQDSDDIDAGGGGAIYGTPYNRFDVLNLTAALHFQLGSSTTLRTGVAVPLRQEDRNFDTELMVQFNHYFR</sequence>
<protein>
    <submittedName>
        <fullName evidence="3">Uncharacterized protein</fullName>
    </submittedName>
</protein>
<evidence type="ECO:0000313" key="4">
    <source>
        <dbReference type="Proteomes" id="UP000317648"/>
    </source>
</evidence>
<organism evidence="3 4">
    <name type="scientific">Lignipirellula cremea</name>
    <dbReference type="NCBI Taxonomy" id="2528010"/>
    <lineage>
        <taxon>Bacteria</taxon>
        <taxon>Pseudomonadati</taxon>
        <taxon>Planctomycetota</taxon>
        <taxon>Planctomycetia</taxon>
        <taxon>Pirellulales</taxon>
        <taxon>Pirellulaceae</taxon>
        <taxon>Lignipirellula</taxon>
    </lineage>
</organism>
<dbReference type="EMBL" id="CP036433">
    <property type="protein sequence ID" value="QDU96307.1"/>
    <property type="molecule type" value="Genomic_DNA"/>
</dbReference>
<dbReference type="Proteomes" id="UP000317648">
    <property type="component" value="Chromosome"/>
</dbReference>
<feature type="signal peptide" evidence="2">
    <location>
        <begin position="1"/>
        <end position="46"/>
    </location>
</feature>
<name>A0A518DWU5_9BACT</name>
<dbReference type="AlphaFoldDB" id="A0A518DWU5"/>
<evidence type="ECO:0000256" key="2">
    <source>
        <dbReference type="SAM" id="SignalP"/>
    </source>
</evidence>
<feature type="region of interest" description="Disordered" evidence="1">
    <location>
        <begin position="70"/>
        <end position="126"/>
    </location>
</feature>
<keyword evidence="2" id="KW-0732">Signal</keyword>
<dbReference type="OrthoDB" id="225378at2"/>
<accession>A0A518DWU5</accession>
<feature type="chain" id="PRO_5022178321" evidence="2">
    <location>
        <begin position="47"/>
        <end position="469"/>
    </location>
</feature>
<evidence type="ECO:0000256" key="1">
    <source>
        <dbReference type="SAM" id="MobiDB-lite"/>
    </source>
</evidence>
<keyword evidence="4" id="KW-1185">Reference proteome</keyword>
<dbReference type="KEGG" id="lcre:Pla8534_41270"/>
<gene>
    <name evidence="3" type="ORF">Pla8534_41270</name>
</gene>
<proteinExistence type="predicted"/>
<dbReference type="RefSeq" id="WP_145054949.1">
    <property type="nucleotide sequence ID" value="NZ_CP036433.1"/>
</dbReference>
<evidence type="ECO:0000313" key="3">
    <source>
        <dbReference type="EMBL" id="QDU96307.1"/>
    </source>
</evidence>
<feature type="compositionally biased region" description="Pro residues" evidence="1">
    <location>
        <begin position="80"/>
        <end position="89"/>
    </location>
</feature>
<reference evidence="3 4" key="1">
    <citation type="submission" date="2019-02" db="EMBL/GenBank/DDBJ databases">
        <title>Deep-cultivation of Planctomycetes and their phenomic and genomic characterization uncovers novel biology.</title>
        <authorList>
            <person name="Wiegand S."/>
            <person name="Jogler M."/>
            <person name="Boedeker C."/>
            <person name="Pinto D."/>
            <person name="Vollmers J."/>
            <person name="Rivas-Marin E."/>
            <person name="Kohn T."/>
            <person name="Peeters S.H."/>
            <person name="Heuer A."/>
            <person name="Rast P."/>
            <person name="Oberbeckmann S."/>
            <person name="Bunk B."/>
            <person name="Jeske O."/>
            <person name="Meyerdierks A."/>
            <person name="Storesund J.E."/>
            <person name="Kallscheuer N."/>
            <person name="Luecker S."/>
            <person name="Lage O.M."/>
            <person name="Pohl T."/>
            <person name="Merkel B.J."/>
            <person name="Hornburger P."/>
            <person name="Mueller R.-W."/>
            <person name="Bruemmer F."/>
            <person name="Labrenz M."/>
            <person name="Spormann A.M."/>
            <person name="Op den Camp H."/>
            <person name="Overmann J."/>
            <person name="Amann R."/>
            <person name="Jetten M.S.M."/>
            <person name="Mascher T."/>
            <person name="Medema M.H."/>
            <person name="Devos D.P."/>
            <person name="Kaster A.-K."/>
            <person name="Ovreas L."/>
            <person name="Rohde M."/>
            <person name="Galperin M.Y."/>
            <person name="Jogler C."/>
        </authorList>
    </citation>
    <scope>NUCLEOTIDE SEQUENCE [LARGE SCALE GENOMIC DNA]</scope>
    <source>
        <strain evidence="3 4">Pla85_3_4</strain>
    </source>
</reference>